<organism evidence="1 2">
    <name type="scientific">Pseudomonas fluorescens</name>
    <dbReference type="NCBI Taxonomy" id="294"/>
    <lineage>
        <taxon>Bacteria</taxon>
        <taxon>Pseudomonadati</taxon>
        <taxon>Pseudomonadota</taxon>
        <taxon>Gammaproteobacteria</taxon>
        <taxon>Pseudomonadales</taxon>
        <taxon>Pseudomonadaceae</taxon>
        <taxon>Pseudomonas</taxon>
    </lineage>
</organism>
<reference evidence="1 2" key="1">
    <citation type="submission" date="2018-06" db="EMBL/GenBank/DDBJ databases">
        <authorList>
            <consortium name="Pathogen Informatics"/>
            <person name="Doyle S."/>
        </authorList>
    </citation>
    <scope>NUCLEOTIDE SEQUENCE [LARGE SCALE GENOMIC DNA]</scope>
    <source>
        <strain evidence="1 2">NCTC10038</strain>
    </source>
</reference>
<dbReference type="EMBL" id="LS483372">
    <property type="protein sequence ID" value="SQF92666.1"/>
    <property type="molecule type" value="Genomic_DNA"/>
</dbReference>
<accession>A0A3M3XJK5</accession>
<dbReference type="AlphaFoldDB" id="A0A3M3XJK5"/>
<dbReference type="Proteomes" id="UP000248640">
    <property type="component" value="Chromosome 1"/>
</dbReference>
<protein>
    <submittedName>
        <fullName evidence="1">Uncharacterized protein</fullName>
    </submittedName>
</protein>
<proteinExistence type="predicted"/>
<sequence length="76" mass="8758">MGATLDSAIRPDIERAAYDEFLALWDRGEFNNQRLGQAFYNHFRLHRLSDQTRLNGLYESHGNKALSAISEIFQIS</sequence>
<gene>
    <name evidence="1" type="ORF">NCTC10038_04118</name>
</gene>
<evidence type="ECO:0000313" key="2">
    <source>
        <dbReference type="Proteomes" id="UP000248640"/>
    </source>
</evidence>
<name>A0A3M3XJK5_PSEFL</name>
<evidence type="ECO:0000313" key="1">
    <source>
        <dbReference type="EMBL" id="SQF92666.1"/>
    </source>
</evidence>